<dbReference type="InterPro" id="IPR050177">
    <property type="entry name" value="Lipid_A_modif_metabolic_enz"/>
</dbReference>
<dbReference type="PANTHER" id="PTHR43245">
    <property type="entry name" value="BIFUNCTIONAL POLYMYXIN RESISTANCE PROTEIN ARNA"/>
    <property type="match status" value="1"/>
</dbReference>
<evidence type="ECO:0000313" key="3">
    <source>
        <dbReference type="Proteomes" id="UP001159427"/>
    </source>
</evidence>
<dbReference type="Proteomes" id="UP001159427">
    <property type="component" value="Unassembled WGS sequence"/>
</dbReference>
<accession>A0ABN8MIC3</accession>
<dbReference type="EMBL" id="CALNXI010000467">
    <property type="protein sequence ID" value="CAH3027703.1"/>
    <property type="molecule type" value="Genomic_DNA"/>
</dbReference>
<keyword evidence="3" id="KW-1185">Reference proteome</keyword>
<evidence type="ECO:0000313" key="2">
    <source>
        <dbReference type="EMBL" id="CAH3027703.1"/>
    </source>
</evidence>
<dbReference type="InterPro" id="IPR036291">
    <property type="entry name" value="NAD(P)-bd_dom_sf"/>
</dbReference>
<organism evidence="2 3">
    <name type="scientific">Porites evermanni</name>
    <dbReference type="NCBI Taxonomy" id="104178"/>
    <lineage>
        <taxon>Eukaryota</taxon>
        <taxon>Metazoa</taxon>
        <taxon>Cnidaria</taxon>
        <taxon>Anthozoa</taxon>
        <taxon>Hexacorallia</taxon>
        <taxon>Scleractinia</taxon>
        <taxon>Fungiina</taxon>
        <taxon>Poritidae</taxon>
        <taxon>Porites</taxon>
    </lineage>
</organism>
<feature type="domain" description="NAD-dependent epimerase/dehydratase" evidence="1">
    <location>
        <begin position="59"/>
        <end position="286"/>
    </location>
</feature>
<sequence>MNTAYVNGLGINGHAADHSENGVAVMKTNGCHMTNGHQTAGKDASLYSTGPHEAIPERVLITGGAGYLGSTLVPLLLQRGYDVVVYDKFLWGVSPLLGYAGNPHLKIVHGDVLDKKHLANEMGDCDIVIHLAAIVGYPACEKFKELAEEVNLQGTQNVVDNLLPGQRLIYASTGSCYGAVENGLCNEETPINPLTLYGRTKAEGEKIVLEAGGVALRLATVFGVSPRLRLDLLVNDLTYKALTVKHFDLYQGGFRRTFLHVKDAARAFVFAIENVEKMEGQAFNVGDEKMNFSKSDVAKFIQEAVPECVISESNNGEDKDKRDYQVSYRKIKDLGYSATISVPDGIQELLKILPIITPEDAKKARNV</sequence>
<protein>
    <recommendedName>
        <fullName evidence="1">NAD-dependent epimerase/dehydratase domain-containing protein</fullName>
    </recommendedName>
</protein>
<name>A0ABN8MIC3_9CNID</name>
<reference evidence="2 3" key="1">
    <citation type="submission" date="2022-05" db="EMBL/GenBank/DDBJ databases">
        <authorList>
            <consortium name="Genoscope - CEA"/>
            <person name="William W."/>
        </authorList>
    </citation>
    <scope>NUCLEOTIDE SEQUENCE [LARGE SCALE GENOMIC DNA]</scope>
</reference>
<dbReference type="PANTHER" id="PTHR43245:SF23">
    <property type="entry name" value="NAD(P)-BINDING DOMAIN-CONTAINING PROTEIN"/>
    <property type="match status" value="1"/>
</dbReference>
<dbReference type="Pfam" id="PF01370">
    <property type="entry name" value="Epimerase"/>
    <property type="match status" value="1"/>
</dbReference>
<comment type="caution">
    <text evidence="2">The sequence shown here is derived from an EMBL/GenBank/DDBJ whole genome shotgun (WGS) entry which is preliminary data.</text>
</comment>
<gene>
    <name evidence="2" type="ORF">PEVE_00032198</name>
</gene>
<dbReference type="CDD" id="cd08946">
    <property type="entry name" value="SDR_e"/>
    <property type="match status" value="1"/>
</dbReference>
<dbReference type="Gene3D" id="3.40.50.720">
    <property type="entry name" value="NAD(P)-binding Rossmann-like Domain"/>
    <property type="match status" value="1"/>
</dbReference>
<dbReference type="InterPro" id="IPR001509">
    <property type="entry name" value="Epimerase_deHydtase"/>
</dbReference>
<evidence type="ECO:0000259" key="1">
    <source>
        <dbReference type="Pfam" id="PF01370"/>
    </source>
</evidence>
<dbReference type="SUPFAM" id="SSF51735">
    <property type="entry name" value="NAD(P)-binding Rossmann-fold domains"/>
    <property type="match status" value="1"/>
</dbReference>
<proteinExistence type="predicted"/>